<name>A0A0B7FUY3_THACB</name>
<sequence length="210" mass="20963">MFFAKSLLVLAALSTSVLGHAAVAPALGAKGTTVARNNALRPSNAKPCGSAALSAIDSSNAVTMNGNSFTVTATNFNGGRDGSTQFTAQVDATGKGTGFKSATVTKNGEAAPKGTGNVQITVQMPAGTKCTGGAAGNRCLVSFKSAGGFGNCVVVSSGGGNAAAGAKAGTKGTKNTRSRLHARDFLASLEEKGEYAKRVISRAWVSRDTA</sequence>
<keyword evidence="1" id="KW-0732">Signal</keyword>
<gene>
    <name evidence="2" type="ORF">RSOLAG1IB_09254</name>
</gene>
<evidence type="ECO:0000256" key="1">
    <source>
        <dbReference type="SAM" id="SignalP"/>
    </source>
</evidence>
<dbReference type="OrthoDB" id="3241054at2759"/>
<dbReference type="PANTHER" id="PTHR34618">
    <property type="entry name" value="SURFACE PROTEIN MAS1, PUTATIVE-RELATED"/>
    <property type="match status" value="1"/>
</dbReference>
<dbReference type="EMBL" id="LN679140">
    <property type="protein sequence ID" value="CEL59982.1"/>
    <property type="molecule type" value="Genomic_DNA"/>
</dbReference>
<dbReference type="Proteomes" id="UP000059188">
    <property type="component" value="Unassembled WGS sequence"/>
</dbReference>
<dbReference type="Pfam" id="PF11327">
    <property type="entry name" value="Egh16-like"/>
    <property type="match status" value="1"/>
</dbReference>
<accession>A0A0B7FUY3</accession>
<feature type="signal peptide" evidence="1">
    <location>
        <begin position="1"/>
        <end position="19"/>
    </location>
</feature>
<keyword evidence="3" id="KW-1185">Reference proteome</keyword>
<dbReference type="InterPro" id="IPR021476">
    <property type="entry name" value="Egh16-like"/>
</dbReference>
<protein>
    <submittedName>
        <fullName evidence="2">Uncharacterized protein</fullName>
    </submittedName>
</protein>
<evidence type="ECO:0000313" key="2">
    <source>
        <dbReference type="EMBL" id="CEL59982.1"/>
    </source>
</evidence>
<reference evidence="2 3" key="1">
    <citation type="submission" date="2014-11" db="EMBL/GenBank/DDBJ databases">
        <authorList>
            <person name="Wibberg Daniel"/>
        </authorList>
    </citation>
    <scope>NUCLEOTIDE SEQUENCE [LARGE SCALE GENOMIC DNA]</scope>
    <source>
        <strain evidence="2">Rhizoctonia solani AG1-IB 7/3/14</strain>
    </source>
</reference>
<evidence type="ECO:0000313" key="3">
    <source>
        <dbReference type="Proteomes" id="UP000059188"/>
    </source>
</evidence>
<feature type="chain" id="PRO_5002114630" evidence="1">
    <location>
        <begin position="20"/>
        <end position="210"/>
    </location>
</feature>
<organism evidence="2 3">
    <name type="scientific">Thanatephorus cucumeris (strain AG1-IB / isolate 7/3/14)</name>
    <name type="common">Lettuce bottom rot fungus</name>
    <name type="synonym">Rhizoctonia solani</name>
    <dbReference type="NCBI Taxonomy" id="1108050"/>
    <lineage>
        <taxon>Eukaryota</taxon>
        <taxon>Fungi</taxon>
        <taxon>Dikarya</taxon>
        <taxon>Basidiomycota</taxon>
        <taxon>Agaricomycotina</taxon>
        <taxon>Agaricomycetes</taxon>
        <taxon>Cantharellales</taxon>
        <taxon>Ceratobasidiaceae</taxon>
        <taxon>Rhizoctonia</taxon>
        <taxon>Rhizoctonia solani AG-1</taxon>
    </lineage>
</organism>
<dbReference type="AlphaFoldDB" id="A0A0B7FUY3"/>
<proteinExistence type="predicted"/>
<dbReference type="PANTHER" id="PTHR34618:SF1">
    <property type="entry name" value="SECRETED PROTEIN"/>
    <property type="match status" value="1"/>
</dbReference>
<dbReference type="STRING" id="1108050.A0A0B7FUY3"/>